<feature type="domain" description="CobW C-terminal" evidence="7">
    <location>
        <begin position="267"/>
        <end position="383"/>
    </location>
</feature>
<evidence type="ECO:0000256" key="4">
    <source>
        <dbReference type="ARBA" id="ARBA00034320"/>
    </source>
</evidence>
<comment type="caution">
    <text evidence="8">The sequence shown here is derived from an EMBL/GenBank/DDBJ whole genome shotgun (WGS) entry which is preliminary data.</text>
</comment>
<keyword evidence="2" id="KW-0378">Hydrolase</keyword>
<sequence>MADHHPTDTRLPVTVLSGFLGAGKTTLLNHVLANREGLRVAVIVNDMSEVNIDASLVERGAENAGAALSRTEEKMVEMSNGCICCTLREDLLLEVRKLAAEGRFDYLLIESTGIGEPMPVAATFDFEDEAGESLNQVARIDTMVTVVDALNLLTDFRSTDLLEQRGETAGPEDNRSLAALLTEQIEFADVVVINKIDKVDAARRDEVTAVVKALNPVAEVVYADHGQVPLKQILGTGRFDLERASSMPGWARELEGAHTPETEAYGIESFVLRSREPLHPWRFSTFMDQPLPGLIRAKGYVWLASRAQWVVSYSRAGNTATHEPVGRWWASAPRDHWPPKGSPQRGAIEARWQEPWGDRLNEVVFIGRNLDRAAIEQAWRAMHLNYTEGRKGLKGWAELPDPFPAWDPHPATAA</sequence>
<dbReference type="SUPFAM" id="SSF52540">
    <property type="entry name" value="P-loop containing nucleoside triphosphate hydrolases"/>
    <property type="match status" value="1"/>
</dbReference>
<dbReference type="RefSeq" id="WP_234262675.1">
    <property type="nucleotide sequence ID" value="NZ_BSPB01000017.1"/>
</dbReference>
<dbReference type="Gene3D" id="3.40.50.300">
    <property type="entry name" value="P-loop containing nucleotide triphosphate hydrolases"/>
    <property type="match status" value="1"/>
</dbReference>
<evidence type="ECO:0000256" key="1">
    <source>
        <dbReference type="ARBA" id="ARBA00022741"/>
    </source>
</evidence>
<comment type="function">
    <text evidence="5">Zinc chaperone that directly transfers zinc cofactor to target proteins, thereby activating them. Zinc is transferred from the CXCC motif in the GTPase domain to the zinc binding site in target proteins in a process requiring GTP hydrolysis.</text>
</comment>
<dbReference type="Proteomes" id="UP001156903">
    <property type="component" value="Unassembled WGS sequence"/>
</dbReference>
<keyword evidence="9" id="KW-1185">Reference proteome</keyword>
<evidence type="ECO:0000313" key="9">
    <source>
        <dbReference type="Proteomes" id="UP001156903"/>
    </source>
</evidence>
<dbReference type="InterPro" id="IPR003495">
    <property type="entry name" value="CobW/HypB/UreG_nucleotide-bd"/>
</dbReference>
<dbReference type="Pfam" id="PF02492">
    <property type="entry name" value="cobW"/>
    <property type="match status" value="1"/>
</dbReference>
<proteinExistence type="inferred from homology"/>
<gene>
    <name evidence="8" type="ORF">GCM10007935_22990</name>
</gene>
<reference evidence="9" key="1">
    <citation type="journal article" date="2019" name="Int. J. Syst. Evol. Microbiol.">
        <title>The Global Catalogue of Microorganisms (GCM) 10K type strain sequencing project: providing services to taxonomists for standard genome sequencing and annotation.</title>
        <authorList>
            <consortium name="The Broad Institute Genomics Platform"/>
            <consortium name="The Broad Institute Genome Sequencing Center for Infectious Disease"/>
            <person name="Wu L."/>
            <person name="Ma J."/>
        </authorList>
    </citation>
    <scope>NUCLEOTIDE SEQUENCE [LARGE SCALE GENOMIC DNA]</scope>
    <source>
        <strain evidence="9">NBRC 109341</strain>
    </source>
</reference>
<accession>A0ABQ6C3N6</accession>
<dbReference type="EMBL" id="BSPB01000017">
    <property type="protein sequence ID" value="GLS14866.1"/>
    <property type="molecule type" value="Genomic_DNA"/>
</dbReference>
<keyword evidence="3" id="KW-0143">Chaperone</keyword>
<dbReference type="SMART" id="SM00833">
    <property type="entry name" value="CobW_C"/>
    <property type="match status" value="1"/>
</dbReference>
<dbReference type="PANTHER" id="PTHR43603">
    <property type="entry name" value="COBW DOMAIN-CONTAINING PROTEIN DDB_G0274527"/>
    <property type="match status" value="1"/>
</dbReference>
<organism evidence="8 9">
    <name type="scientific">Hydrogenophaga electricum</name>
    <dbReference type="NCBI Taxonomy" id="1230953"/>
    <lineage>
        <taxon>Bacteria</taxon>
        <taxon>Pseudomonadati</taxon>
        <taxon>Pseudomonadota</taxon>
        <taxon>Betaproteobacteria</taxon>
        <taxon>Burkholderiales</taxon>
        <taxon>Comamonadaceae</taxon>
        <taxon>Hydrogenophaga</taxon>
    </lineage>
</organism>
<dbReference type="PANTHER" id="PTHR43603:SF1">
    <property type="entry name" value="ZINC-REGULATED GTPASE METALLOPROTEIN ACTIVATOR 1"/>
    <property type="match status" value="1"/>
</dbReference>
<protein>
    <submittedName>
        <fullName evidence="8">Cobalamin synthesis protein CobW</fullName>
    </submittedName>
</protein>
<dbReference type="InterPro" id="IPR011629">
    <property type="entry name" value="CobW-like_C"/>
</dbReference>
<dbReference type="Gene3D" id="3.30.1220.10">
    <property type="entry name" value="CobW-like, C-terminal domain"/>
    <property type="match status" value="1"/>
</dbReference>
<comment type="similarity">
    <text evidence="4">Belongs to the SIMIBI class G3E GTPase family. ZNG1 subfamily.</text>
</comment>
<evidence type="ECO:0000256" key="2">
    <source>
        <dbReference type="ARBA" id="ARBA00022801"/>
    </source>
</evidence>
<dbReference type="InterPro" id="IPR027417">
    <property type="entry name" value="P-loop_NTPase"/>
</dbReference>
<evidence type="ECO:0000256" key="6">
    <source>
        <dbReference type="ARBA" id="ARBA00049117"/>
    </source>
</evidence>
<name>A0ABQ6C3N6_9BURK</name>
<evidence type="ECO:0000256" key="5">
    <source>
        <dbReference type="ARBA" id="ARBA00045658"/>
    </source>
</evidence>
<dbReference type="InterPro" id="IPR036627">
    <property type="entry name" value="CobW-likC_sf"/>
</dbReference>
<dbReference type="InterPro" id="IPR051927">
    <property type="entry name" value="Zn_Chap_cDPG_Synth"/>
</dbReference>
<comment type="catalytic activity">
    <reaction evidence="6">
        <text>GTP + H2O = GDP + phosphate + H(+)</text>
        <dbReference type="Rhea" id="RHEA:19669"/>
        <dbReference type="ChEBI" id="CHEBI:15377"/>
        <dbReference type="ChEBI" id="CHEBI:15378"/>
        <dbReference type="ChEBI" id="CHEBI:37565"/>
        <dbReference type="ChEBI" id="CHEBI:43474"/>
        <dbReference type="ChEBI" id="CHEBI:58189"/>
    </reaction>
    <physiologicalReaction direction="left-to-right" evidence="6">
        <dbReference type="Rhea" id="RHEA:19670"/>
    </physiologicalReaction>
</comment>
<evidence type="ECO:0000313" key="8">
    <source>
        <dbReference type="EMBL" id="GLS14866.1"/>
    </source>
</evidence>
<evidence type="ECO:0000256" key="3">
    <source>
        <dbReference type="ARBA" id="ARBA00023186"/>
    </source>
</evidence>
<dbReference type="Pfam" id="PF07683">
    <property type="entry name" value="CobW_C"/>
    <property type="match status" value="1"/>
</dbReference>
<keyword evidence="1" id="KW-0547">Nucleotide-binding</keyword>
<evidence type="ECO:0000259" key="7">
    <source>
        <dbReference type="SMART" id="SM00833"/>
    </source>
</evidence>
<dbReference type="CDD" id="cd03112">
    <property type="entry name" value="CobW-like"/>
    <property type="match status" value="1"/>
</dbReference>